<evidence type="ECO:0000313" key="2">
    <source>
        <dbReference type="Proteomes" id="UP000270291"/>
    </source>
</evidence>
<evidence type="ECO:0008006" key="3">
    <source>
        <dbReference type="Google" id="ProtNLM"/>
    </source>
</evidence>
<evidence type="ECO:0000313" key="1">
    <source>
        <dbReference type="EMBL" id="RSK38918.1"/>
    </source>
</evidence>
<sequence>MQRLLHESLFNSNNAAEMQNTEMETNFLDPALEFAMRDSLEAYAEGDQRFFDYLHEKVQIHSNDARLFALKETEAIDGRETFREKFTQFETKRSVNEVSLNVQMIAANKVLAARNLSVEVNGIESSVRQTIIWDKGADGKWQMSHIHSALVGQPVLTGANAQALSMEEIRVLNERIATVAATVGVAQ</sequence>
<dbReference type="RefSeq" id="WP_125440439.1">
    <property type="nucleotide sequence ID" value="NZ_RWIU01000010.1"/>
</dbReference>
<reference evidence="1 2" key="1">
    <citation type="submission" date="2018-12" db="EMBL/GenBank/DDBJ databases">
        <authorList>
            <person name="Feng G."/>
            <person name="Zhu H."/>
        </authorList>
    </citation>
    <scope>NUCLEOTIDE SEQUENCE [LARGE SCALE GENOMIC DNA]</scope>
    <source>
        <strain evidence="1 2">LMG 26000</strain>
    </source>
</reference>
<dbReference type="InterPro" id="IPR032710">
    <property type="entry name" value="NTF2-like_dom_sf"/>
</dbReference>
<proteinExistence type="predicted"/>
<name>A0A3R9MRG8_9BACT</name>
<protein>
    <recommendedName>
        <fullName evidence="3">SnoaL-like domain-containing protein</fullName>
    </recommendedName>
</protein>
<gene>
    <name evidence="1" type="ORF">EI293_20575</name>
</gene>
<dbReference type="Gene3D" id="3.10.450.50">
    <property type="match status" value="1"/>
</dbReference>
<dbReference type="SUPFAM" id="SSF54427">
    <property type="entry name" value="NTF2-like"/>
    <property type="match status" value="1"/>
</dbReference>
<organism evidence="1 2">
    <name type="scientific">Hymenobacter perfusus</name>
    <dbReference type="NCBI Taxonomy" id="1236770"/>
    <lineage>
        <taxon>Bacteria</taxon>
        <taxon>Pseudomonadati</taxon>
        <taxon>Bacteroidota</taxon>
        <taxon>Cytophagia</taxon>
        <taxon>Cytophagales</taxon>
        <taxon>Hymenobacteraceae</taxon>
        <taxon>Hymenobacter</taxon>
    </lineage>
</organism>
<keyword evidence="2" id="KW-1185">Reference proteome</keyword>
<dbReference type="Proteomes" id="UP000270291">
    <property type="component" value="Unassembled WGS sequence"/>
</dbReference>
<dbReference type="EMBL" id="RWIU01000010">
    <property type="protein sequence ID" value="RSK38918.1"/>
    <property type="molecule type" value="Genomic_DNA"/>
</dbReference>
<comment type="caution">
    <text evidence="1">The sequence shown here is derived from an EMBL/GenBank/DDBJ whole genome shotgun (WGS) entry which is preliminary data.</text>
</comment>
<dbReference type="AlphaFoldDB" id="A0A3R9MRG8"/>
<accession>A0A3R9MRG8</accession>